<gene>
    <name evidence="2" type="ORF">K1Y72_11095</name>
</gene>
<dbReference type="InterPro" id="IPR021202">
    <property type="entry name" value="Rv3654c-like"/>
</dbReference>
<evidence type="ECO:0000313" key="2">
    <source>
        <dbReference type="EMBL" id="MBW8482917.1"/>
    </source>
</evidence>
<comment type="caution">
    <text evidence="2">The sequence shown here is derived from an EMBL/GenBank/DDBJ whole genome shotgun (WGS) entry which is preliminary data.</text>
</comment>
<dbReference type="Pfam" id="PF13400">
    <property type="entry name" value="Tad"/>
    <property type="match status" value="1"/>
</dbReference>
<keyword evidence="3" id="KW-1185">Reference proteome</keyword>
<feature type="domain" description="Putative Flp pilus-assembly TadG-like N-terminal" evidence="1">
    <location>
        <begin position="3"/>
        <end position="46"/>
    </location>
</feature>
<dbReference type="InterPro" id="IPR028087">
    <property type="entry name" value="Tad_N"/>
</dbReference>
<sequence length="114" mass="11307">MGTVLAVAFMGVVWSAGMAVVMVGGVRAARQQADIAADLGALAGARHVAEGAGAACRKAGEIVAESRGRLSRCAVHGRIVEVSVVAVVRVPVVAGGLRVVARSRAGPVVPEGVG</sequence>
<evidence type="ECO:0000259" key="1">
    <source>
        <dbReference type="Pfam" id="PF13400"/>
    </source>
</evidence>
<dbReference type="NCBIfam" id="TIGR03816">
    <property type="entry name" value="tadE_like_DECH"/>
    <property type="match status" value="1"/>
</dbReference>
<dbReference type="Proteomes" id="UP000774570">
    <property type="component" value="Unassembled WGS sequence"/>
</dbReference>
<organism evidence="2 3">
    <name type="scientific">Actinomadura parmotrematis</name>
    <dbReference type="NCBI Taxonomy" id="2864039"/>
    <lineage>
        <taxon>Bacteria</taxon>
        <taxon>Bacillati</taxon>
        <taxon>Actinomycetota</taxon>
        <taxon>Actinomycetes</taxon>
        <taxon>Streptosporangiales</taxon>
        <taxon>Thermomonosporaceae</taxon>
        <taxon>Actinomadura</taxon>
    </lineage>
</organism>
<evidence type="ECO:0000313" key="3">
    <source>
        <dbReference type="Proteomes" id="UP000774570"/>
    </source>
</evidence>
<dbReference type="EMBL" id="JAIBOA010000006">
    <property type="protein sequence ID" value="MBW8482917.1"/>
    <property type="molecule type" value="Genomic_DNA"/>
</dbReference>
<name>A0ABS7FRB0_9ACTN</name>
<proteinExistence type="predicted"/>
<reference evidence="2 3" key="1">
    <citation type="submission" date="2021-07" db="EMBL/GenBank/DDBJ databases">
        <title>Actinomadura sp. PM05-2 isolated from lichen.</title>
        <authorList>
            <person name="Somphong A."/>
            <person name="Phongsopitanun W."/>
            <person name="Tanasupawat S."/>
            <person name="Peongsungnone V."/>
        </authorList>
    </citation>
    <scope>NUCLEOTIDE SEQUENCE [LARGE SCALE GENOMIC DNA]</scope>
    <source>
        <strain evidence="2 3">PM05-2</strain>
    </source>
</reference>
<accession>A0ABS7FRB0</accession>
<dbReference type="RefSeq" id="WP_220165794.1">
    <property type="nucleotide sequence ID" value="NZ_JAIBOA010000006.1"/>
</dbReference>
<protein>
    <submittedName>
        <fullName evidence="2">Flp pilus-assembly TadE/G-like family protein</fullName>
    </submittedName>
</protein>